<dbReference type="SUPFAM" id="SSF75005">
    <property type="entry name" value="Arabinanase/levansucrase/invertase"/>
    <property type="match status" value="1"/>
</dbReference>
<protein>
    <recommendedName>
        <fullName evidence="2">beta-fructofuranosidase</fullName>
        <ecNumber evidence="2">3.2.1.26</ecNumber>
    </recommendedName>
</protein>
<dbReference type="AlphaFoldDB" id="A0AB37C8C2"/>
<comment type="similarity">
    <text evidence="1 5">Belongs to the glycosyl hydrolase 32 family.</text>
</comment>
<feature type="domain" description="Glycosyl hydrolase family 32 C-terminal" evidence="7">
    <location>
        <begin position="355"/>
        <end position="434"/>
    </location>
</feature>
<dbReference type="SUPFAM" id="SSF49899">
    <property type="entry name" value="Concanavalin A-like lectins/glucanases"/>
    <property type="match status" value="1"/>
</dbReference>
<dbReference type="Pfam" id="PF00251">
    <property type="entry name" value="Glyco_hydro_32N"/>
    <property type="match status" value="1"/>
</dbReference>
<evidence type="ECO:0000256" key="1">
    <source>
        <dbReference type="ARBA" id="ARBA00009902"/>
    </source>
</evidence>
<evidence type="ECO:0000256" key="3">
    <source>
        <dbReference type="ARBA" id="ARBA00022801"/>
    </source>
</evidence>
<dbReference type="Proteomes" id="UP000247117">
    <property type="component" value="Unassembled WGS sequence"/>
</dbReference>
<dbReference type="Pfam" id="PF08244">
    <property type="entry name" value="Glyco_hydro_32C"/>
    <property type="match status" value="1"/>
</dbReference>
<gene>
    <name evidence="8" type="ORF">CYK91_02010</name>
</gene>
<dbReference type="CDD" id="cd08996">
    <property type="entry name" value="GH32_FFase"/>
    <property type="match status" value="1"/>
</dbReference>
<proteinExistence type="inferred from homology"/>
<dbReference type="EMBL" id="PJTB01000001">
    <property type="protein sequence ID" value="PWX41923.1"/>
    <property type="molecule type" value="Genomic_DNA"/>
</dbReference>
<dbReference type="InterPro" id="IPR001362">
    <property type="entry name" value="Glyco_hydro_32"/>
</dbReference>
<accession>A0AB37C8C2</accession>
<name>A0AB37C8C2_CLOPF</name>
<organism evidence="8 9">
    <name type="scientific">Clostridium perfringens</name>
    <dbReference type="NCBI Taxonomy" id="1502"/>
    <lineage>
        <taxon>Bacteria</taxon>
        <taxon>Bacillati</taxon>
        <taxon>Bacillota</taxon>
        <taxon>Clostridia</taxon>
        <taxon>Eubacteriales</taxon>
        <taxon>Clostridiaceae</taxon>
        <taxon>Clostridium</taxon>
    </lineage>
</organism>
<dbReference type="GO" id="GO:0004564">
    <property type="term" value="F:beta-fructofuranosidase activity"/>
    <property type="evidence" value="ECO:0007669"/>
    <property type="project" value="UniProtKB-EC"/>
</dbReference>
<dbReference type="InterPro" id="IPR023296">
    <property type="entry name" value="Glyco_hydro_beta-prop_sf"/>
</dbReference>
<sequence>MRRPKLHFTSPKNWINDPNGFIYYKGEYHLYYQYFPYAAEWGTTHWGHATSKDLVNFEHHGIALFPSKKFDSNGCFSGTALIEDDKLQFYYTGIKYLRTEDENIHKPYDNESFEACQVKIESKDGYTFDNFNDKKVVIPPITDRKLGNKTHTRDPKVWKYKDGYSMIVGSKFEKEGVEGYIGQALFYTSKDGESWEYKNRCYDESIGDMWECPDLVNVEGKYILIISPEHITNDGVNYTNNSIYSIVDFDEETCEMKITNGYSYLDEGLDVYAPQTTLDKDGNRILIGWVRMPKKFEGEEWIGMMTLPRVINVIDNKVHFAVTENIQNLFTKEINRSDFDINNPCRIKVKLNKESHINIGGYKICVEEDSIAVDRSSVFVETDFKAVKFKSSKLDGIYDLDIFVDNGIIEIFINGGKYVITNVVYNMQSYIKYDNINELEIFEINNPDIIL</sequence>
<evidence type="ECO:0000256" key="5">
    <source>
        <dbReference type="RuleBase" id="RU362110"/>
    </source>
</evidence>
<evidence type="ECO:0000259" key="6">
    <source>
        <dbReference type="Pfam" id="PF00251"/>
    </source>
</evidence>
<feature type="domain" description="Glycosyl hydrolase family 32 N-terminal" evidence="6">
    <location>
        <begin position="7"/>
        <end position="317"/>
    </location>
</feature>
<evidence type="ECO:0000256" key="2">
    <source>
        <dbReference type="ARBA" id="ARBA00012758"/>
    </source>
</evidence>
<evidence type="ECO:0000256" key="4">
    <source>
        <dbReference type="ARBA" id="ARBA00023295"/>
    </source>
</evidence>
<dbReference type="InterPro" id="IPR013189">
    <property type="entry name" value="Glyco_hydro_32_C"/>
</dbReference>
<dbReference type="InterPro" id="IPR051214">
    <property type="entry name" value="GH32_Enzymes"/>
</dbReference>
<dbReference type="SMART" id="SM00640">
    <property type="entry name" value="Glyco_32"/>
    <property type="match status" value="1"/>
</dbReference>
<dbReference type="RefSeq" id="WP_004457176.1">
    <property type="nucleotide sequence ID" value="NZ_CATNZB010000001.1"/>
</dbReference>
<dbReference type="InterPro" id="IPR013148">
    <property type="entry name" value="Glyco_hydro_32_N"/>
</dbReference>
<evidence type="ECO:0000259" key="7">
    <source>
        <dbReference type="Pfam" id="PF08244"/>
    </source>
</evidence>
<reference evidence="8 9" key="1">
    <citation type="journal article" date="2018" name="BMC Genomics">
        <title>Whole genome analysis reveals the diversity and evolutionary relationships between necrotic enteritis-causing strains of Clostridium perfringens.</title>
        <authorList>
            <person name="Lacey J.A."/>
            <person name="Allnutt T.R."/>
            <person name="Vezina B."/>
            <person name="Van T.T.H."/>
            <person name="Stent T."/>
            <person name="Han X."/>
            <person name="Rood J.I."/>
            <person name="Wade B."/>
            <person name="Keyburn A.L."/>
            <person name="Seeman T."/>
            <person name="Chen H."/>
            <person name="Haring V."/>
            <person name="Johanesen P.A."/>
            <person name="Lyras D."/>
            <person name="Moore R.J."/>
        </authorList>
    </citation>
    <scope>NUCLEOTIDE SEQUENCE [LARGE SCALE GENOMIC DNA]</scope>
    <source>
        <strain evidence="8 9">EUR-NE15</strain>
    </source>
</reference>
<evidence type="ECO:0000313" key="8">
    <source>
        <dbReference type="EMBL" id="PWX41923.1"/>
    </source>
</evidence>
<dbReference type="PANTHER" id="PTHR43101">
    <property type="entry name" value="BETA-FRUCTOSIDASE"/>
    <property type="match status" value="1"/>
</dbReference>
<dbReference type="Gene3D" id="2.115.10.20">
    <property type="entry name" value="Glycosyl hydrolase domain, family 43"/>
    <property type="match status" value="1"/>
</dbReference>
<keyword evidence="3 5" id="KW-0378">Hydrolase</keyword>
<keyword evidence="4 5" id="KW-0326">Glycosidase</keyword>
<dbReference type="GO" id="GO:0005975">
    <property type="term" value="P:carbohydrate metabolic process"/>
    <property type="evidence" value="ECO:0007669"/>
    <property type="project" value="InterPro"/>
</dbReference>
<dbReference type="EC" id="3.2.1.26" evidence="2"/>
<dbReference type="InterPro" id="IPR013320">
    <property type="entry name" value="ConA-like_dom_sf"/>
</dbReference>
<evidence type="ECO:0000313" key="9">
    <source>
        <dbReference type="Proteomes" id="UP000247117"/>
    </source>
</evidence>
<dbReference type="Gene3D" id="2.60.120.560">
    <property type="entry name" value="Exo-inulinase, domain 1"/>
    <property type="match status" value="1"/>
</dbReference>
<comment type="caution">
    <text evidence="8">The sequence shown here is derived from an EMBL/GenBank/DDBJ whole genome shotgun (WGS) entry which is preliminary data.</text>
</comment>
<dbReference type="PANTHER" id="PTHR43101:SF1">
    <property type="entry name" value="BETA-FRUCTOSIDASE"/>
    <property type="match status" value="1"/>
</dbReference>